<dbReference type="InterPro" id="IPR039422">
    <property type="entry name" value="MarR/SlyA-like"/>
</dbReference>
<sequence>MSKTGSGQLLFSFVRHWSRRSTTGDVATAEQGRLLLVLEAVASLIDRGRSATVNAVASEIGIDQSGASRLVKSAVDAGYVVMATAQSDGRKREVALTPNGDAVLREAHAWQEQVFDELTVGWSRLRREEFHAAMTDLVRRSYLTDVEPQDGDRSGVAGSADPTSGTVVSAGDDWLDAVEAAEWVGCSVWTIRRWVRDGKLSAWKRVASGTDGRRAVKSFVRRSELDEKFRPDSHTEHVNRIREGAVPFSDGQKEALRQVFSDHVLEREHGRSQEPSEHMPVEEVEGSPVHSEARAASNRGQGA</sequence>
<evidence type="ECO:0000313" key="4">
    <source>
        <dbReference type="Proteomes" id="UP001500839"/>
    </source>
</evidence>
<dbReference type="Proteomes" id="UP001500839">
    <property type="component" value="Unassembled WGS sequence"/>
</dbReference>
<feature type="region of interest" description="Disordered" evidence="1">
    <location>
        <begin position="261"/>
        <end position="303"/>
    </location>
</feature>
<dbReference type="Gene3D" id="1.10.10.10">
    <property type="entry name" value="Winged helix-like DNA-binding domain superfamily/Winged helix DNA-binding domain"/>
    <property type="match status" value="1"/>
</dbReference>
<proteinExistence type="predicted"/>
<dbReference type="PANTHER" id="PTHR33164">
    <property type="entry name" value="TRANSCRIPTIONAL REGULATOR, MARR FAMILY"/>
    <property type="match status" value="1"/>
</dbReference>
<name>A0ABP9CSK6_9ACTN</name>
<evidence type="ECO:0000313" key="3">
    <source>
        <dbReference type="EMBL" id="GAA4816512.1"/>
    </source>
</evidence>
<reference evidence="4" key="1">
    <citation type="journal article" date="2019" name="Int. J. Syst. Evol. Microbiol.">
        <title>The Global Catalogue of Microorganisms (GCM) 10K type strain sequencing project: providing services to taxonomists for standard genome sequencing and annotation.</title>
        <authorList>
            <consortium name="The Broad Institute Genomics Platform"/>
            <consortium name="The Broad Institute Genome Sequencing Center for Infectious Disease"/>
            <person name="Wu L."/>
            <person name="Ma J."/>
        </authorList>
    </citation>
    <scope>NUCLEOTIDE SEQUENCE [LARGE SCALE GENOMIC DNA]</scope>
    <source>
        <strain evidence="4">JCM 18542</strain>
    </source>
</reference>
<feature type="compositionally biased region" description="Basic and acidic residues" evidence="1">
    <location>
        <begin position="263"/>
        <end position="281"/>
    </location>
</feature>
<keyword evidence="4" id="KW-1185">Reference proteome</keyword>
<dbReference type="EMBL" id="BAABKQ010000001">
    <property type="protein sequence ID" value="GAA4816512.1"/>
    <property type="molecule type" value="Genomic_DNA"/>
</dbReference>
<dbReference type="InterPro" id="IPR036390">
    <property type="entry name" value="WH_DNA-bd_sf"/>
</dbReference>
<organism evidence="3 4">
    <name type="scientific">Tomitella cavernea</name>
    <dbReference type="NCBI Taxonomy" id="1387982"/>
    <lineage>
        <taxon>Bacteria</taxon>
        <taxon>Bacillati</taxon>
        <taxon>Actinomycetota</taxon>
        <taxon>Actinomycetes</taxon>
        <taxon>Mycobacteriales</taxon>
        <taxon>Tomitella</taxon>
    </lineage>
</organism>
<dbReference type="Pfam" id="PF12802">
    <property type="entry name" value="MarR_2"/>
    <property type="match status" value="1"/>
</dbReference>
<evidence type="ECO:0000256" key="1">
    <source>
        <dbReference type="SAM" id="MobiDB-lite"/>
    </source>
</evidence>
<comment type="caution">
    <text evidence="3">The sequence shown here is derived from an EMBL/GenBank/DDBJ whole genome shotgun (WGS) entry which is preliminary data.</text>
</comment>
<feature type="domain" description="HTH marR-type" evidence="2">
    <location>
        <begin position="43"/>
        <end position="90"/>
    </location>
</feature>
<evidence type="ECO:0000259" key="2">
    <source>
        <dbReference type="Pfam" id="PF12802"/>
    </source>
</evidence>
<dbReference type="SUPFAM" id="SSF46785">
    <property type="entry name" value="Winged helix' DNA-binding domain"/>
    <property type="match status" value="1"/>
</dbReference>
<dbReference type="InterPro" id="IPR000835">
    <property type="entry name" value="HTH_MarR-typ"/>
</dbReference>
<accession>A0ABP9CSK6</accession>
<dbReference type="PANTHER" id="PTHR33164:SF57">
    <property type="entry name" value="MARR-FAMILY TRANSCRIPTIONAL REGULATOR"/>
    <property type="match status" value="1"/>
</dbReference>
<dbReference type="RefSeq" id="WP_200171924.1">
    <property type="nucleotide sequence ID" value="NZ_BAABKQ010000001.1"/>
</dbReference>
<protein>
    <recommendedName>
        <fullName evidence="2">HTH marR-type domain-containing protein</fullName>
    </recommendedName>
</protein>
<dbReference type="InterPro" id="IPR036388">
    <property type="entry name" value="WH-like_DNA-bd_sf"/>
</dbReference>
<gene>
    <name evidence="3" type="ORF">GCM10023353_23410</name>
</gene>